<dbReference type="PANTHER" id="PTHR30250">
    <property type="entry name" value="PST FAMILY PREDICTED COLANIC ACID TRANSPORTER"/>
    <property type="match status" value="1"/>
</dbReference>
<keyword evidence="5 6" id="KW-0472">Membrane</keyword>
<evidence type="ECO:0000256" key="3">
    <source>
        <dbReference type="ARBA" id="ARBA00022692"/>
    </source>
</evidence>
<feature type="transmembrane region" description="Helical" evidence="6">
    <location>
        <begin position="373"/>
        <end position="394"/>
    </location>
</feature>
<dbReference type="InterPro" id="IPR050833">
    <property type="entry name" value="Poly_Biosynth_Transport"/>
</dbReference>
<evidence type="ECO:0000256" key="6">
    <source>
        <dbReference type="SAM" id="Phobius"/>
    </source>
</evidence>
<protein>
    <recommendedName>
        <fullName evidence="9">Polysaccharide biosynthesis protein C-terminal domain-containing protein</fullName>
    </recommendedName>
</protein>
<reference evidence="7 8" key="1">
    <citation type="journal article" date="2018" name="ISME J.">
        <title>A methanotrophic archaeon couples anaerobic oxidation of methane to Fe(III) reduction.</title>
        <authorList>
            <person name="Cai C."/>
            <person name="Leu A.O."/>
            <person name="Xie G.J."/>
            <person name="Guo J."/>
            <person name="Feng Y."/>
            <person name="Zhao J.X."/>
            <person name="Tyson G.W."/>
            <person name="Yuan Z."/>
            <person name="Hu S."/>
        </authorList>
    </citation>
    <scope>NUCLEOTIDE SEQUENCE [LARGE SCALE GENOMIC DNA]</scope>
    <source>
        <strain evidence="7">FeB_12</strain>
    </source>
</reference>
<name>A0A855X6Y5_9BACT</name>
<feature type="transmembrane region" description="Helical" evidence="6">
    <location>
        <begin position="441"/>
        <end position="459"/>
    </location>
</feature>
<feature type="transmembrane region" description="Helical" evidence="6">
    <location>
        <begin position="15"/>
        <end position="34"/>
    </location>
</feature>
<comment type="caution">
    <text evidence="7">The sequence shown here is derived from an EMBL/GenBank/DDBJ whole genome shotgun (WGS) entry which is preliminary data.</text>
</comment>
<dbReference type="InterPro" id="IPR002797">
    <property type="entry name" value="Polysacc_synth"/>
</dbReference>
<keyword evidence="4 6" id="KW-1133">Transmembrane helix</keyword>
<evidence type="ECO:0000313" key="8">
    <source>
        <dbReference type="Proteomes" id="UP000250918"/>
    </source>
</evidence>
<dbReference type="EMBL" id="PQAP01000007">
    <property type="protein sequence ID" value="PWB75860.1"/>
    <property type="molecule type" value="Genomic_DNA"/>
</dbReference>
<proteinExistence type="predicted"/>
<dbReference type="Pfam" id="PF01943">
    <property type="entry name" value="Polysacc_synt"/>
    <property type="match status" value="1"/>
</dbReference>
<evidence type="ECO:0000256" key="2">
    <source>
        <dbReference type="ARBA" id="ARBA00022475"/>
    </source>
</evidence>
<feature type="transmembrane region" description="Helical" evidence="6">
    <location>
        <begin position="342"/>
        <end position="366"/>
    </location>
</feature>
<sequence>MSLGHQLIRNVLTSWLGYALRILIGFLFVPFITATLGSERYGIWVIAFQIIGYFILFDVGLERAVIKFVAQFSARREFAAVTRVLSTAGSLYLMLGAAALVTSWLFGFLFFDVFKAPPAVIQEGRGAFYLLGLLVAVRLCFSPWTGTVVGLQRSDIVNALDIGEEVLRIALLVTVLSLRLSLTWLAAAVLGAGMIRQLSTVLWLRVRHPEITPNRSAVDPATRRELFHYAGISFAITLAWLVVFGTDMALLGLMASTAAAGLYAPAANLMLYLRNAVNAAGTPLAPAVASLDSRDLGDTVRDAYLRGIKYTAFGAVFLAVGVLQYATPFVELWLRPEFEDTSGVMVILAIGSAFFLPQIIGNAVLFGLEKHRYLLIALGCEAVLKLGLSFALIGRYGADGMAAATTVAQIVTCVTIYPYVMSRVLGIPIGRLLITQAKSGLLAFLVTVPSSAALSWLLPPEGWPQMFVNVAAVTAVAALFGVGLVLDPSDRKHVVEVVFNRQSGHVPK</sequence>
<evidence type="ECO:0000256" key="5">
    <source>
        <dbReference type="ARBA" id="ARBA00023136"/>
    </source>
</evidence>
<evidence type="ECO:0000256" key="1">
    <source>
        <dbReference type="ARBA" id="ARBA00004651"/>
    </source>
</evidence>
<dbReference type="AlphaFoldDB" id="A0A855X6Y5"/>
<keyword evidence="2" id="KW-1003">Cell membrane</keyword>
<feature type="transmembrane region" description="Helical" evidence="6">
    <location>
        <begin position="400"/>
        <end position="420"/>
    </location>
</feature>
<feature type="transmembrane region" description="Helical" evidence="6">
    <location>
        <begin position="126"/>
        <end position="146"/>
    </location>
</feature>
<feature type="transmembrane region" description="Helical" evidence="6">
    <location>
        <begin position="310"/>
        <end position="330"/>
    </location>
</feature>
<dbReference type="GO" id="GO:0005886">
    <property type="term" value="C:plasma membrane"/>
    <property type="evidence" value="ECO:0007669"/>
    <property type="project" value="UniProtKB-SubCell"/>
</dbReference>
<feature type="transmembrane region" description="Helical" evidence="6">
    <location>
        <begin position="226"/>
        <end position="243"/>
    </location>
</feature>
<evidence type="ECO:0000313" key="7">
    <source>
        <dbReference type="EMBL" id="PWB75860.1"/>
    </source>
</evidence>
<feature type="transmembrane region" description="Helical" evidence="6">
    <location>
        <begin position="249"/>
        <end position="273"/>
    </location>
</feature>
<accession>A0A855X6Y5</accession>
<keyword evidence="3 6" id="KW-0812">Transmembrane</keyword>
<evidence type="ECO:0008006" key="9">
    <source>
        <dbReference type="Google" id="ProtNLM"/>
    </source>
</evidence>
<organism evidence="7 8">
    <name type="scientific">candidate division GN15 bacterium</name>
    <dbReference type="NCBI Taxonomy" id="2072418"/>
    <lineage>
        <taxon>Bacteria</taxon>
        <taxon>candidate division GN15</taxon>
    </lineage>
</organism>
<feature type="transmembrane region" description="Helical" evidence="6">
    <location>
        <begin position="166"/>
        <end position="195"/>
    </location>
</feature>
<feature type="transmembrane region" description="Helical" evidence="6">
    <location>
        <begin position="465"/>
        <end position="486"/>
    </location>
</feature>
<dbReference type="PANTHER" id="PTHR30250:SF26">
    <property type="entry name" value="PSMA PROTEIN"/>
    <property type="match status" value="1"/>
</dbReference>
<gene>
    <name evidence="7" type="ORF">C3F09_01745</name>
</gene>
<comment type="subcellular location">
    <subcellularLocation>
        <location evidence="1">Cell membrane</location>
        <topology evidence="1">Multi-pass membrane protein</topology>
    </subcellularLocation>
</comment>
<feature type="transmembrane region" description="Helical" evidence="6">
    <location>
        <begin position="91"/>
        <end position="114"/>
    </location>
</feature>
<evidence type="ECO:0000256" key="4">
    <source>
        <dbReference type="ARBA" id="ARBA00022989"/>
    </source>
</evidence>
<dbReference type="Proteomes" id="UP000250918">
    <property type="component" value="Unassembled WGS sequence"/>
</dbReference>
<feature type="transmembrane region" description="Helical" evidence="6">
    <location>
        <begin position="41"/>
        <end position="61"/>
    </location>
</feature>